<dbReference type="InterPro" id="IPR011033">
    <property type="entry name" value="PRC_barrel-like_sf"/>
</dbReference>
<dbReference type="AlphaFoldDB" id="A0A1H9X5E3"/>
<dbReference type="STRING" id="641238.SAMN04490244_11860"/>
<organism evidence="4 5">
    <name type="scientific">Tranquillimonas rosea</name>
    <dbReference type="NCBI Taxonomy" id="641238"/>
    <lineage>
        <taxon>Bacteria</taxon>
        <taxon>Pseudomonadati</taxon>
        <taxon>Pseudomonadota</taxon>
        <taxon>Alphaproteobacteria</taxon>
        <taxon>Rhodobacterales</taxon>
        <taxon>Roseobacteraceae</taxon>
        <taxon>Tranquillimonas</taxon>
    </lineage>
</organism>
<feature type="domain" description="PRC-barrel" evidence="3">
    <location>
        <begin position="65"/>
        <end position="139"/>
    </location>
</feature>
<name>A0A1H9X5E3_9RHOB</name>
<feature type="compositionally biased region" description="Gly residues" evidence="1">
    <location>
        <begin position="188"/>
        <end position="205"/>
    </location>
</feature>
<sequence>MFKNAAVISLATMLAVSPAFAQEEAQSEGQASEEAQPEEQASPEASSEAVPTSDAVVPEQEQPEMRADWITGATIMSTSGERIGPIQDIMIDSESGQVTAAIVGVGGFLGIGTKQIAVAWDQLQIDYDGQEVQMDLTREEAEAAPEYVFRERQQPPAPEPATDGMGTGTGGESTGGMGTGTGTTATGGTSGMATGGEATGGGANGGEATSN</sequence>
<evidence type="ECO:0000313" key="5">
    <source>
        <dbReference type="Proteomes" id="UP000198885"/>
    </source>
</evidence>
<dbReference type="SUPFAM" id="SSF50346">
    <property type="entry name" value="PRC-barrel domain"/>
    <property type="match status" value="1"/>
</dbReference>
<protein>
    <submittedName>
        <fullName evidence="4">Sporulation protein YlmC, PRC-barrel domain family</fullName>
    </submittedName>
</protein>
<proteinExistence type="predicted"/>
<accession>A0A1H9X5E3</accession>
<dbReference type="RefSeq" id="WP_092696297.1">
    <property type="nucleotide sequence ID" value="NZ_FOGU01000018.1"/>
</dbReference>
<feature type="chain" id="PRO_5011789600" evidence="2">
    <location>
        <begin position="22"/>
        <end position="211"/>
    </location>
</feature>
<dbReference type="EMBL" id="FOGU01000018">
    <property type="protein sequence ID" value="SES41370.1"/>
    <property type="molecule type" value="Genomic_DNA"/>
</dbReference>
<feature type="region of interest" description="Disordered" evidence="1">
    <location>
        <begin position="20"/>
        <end position="62"/>
    </location>
</feature>
<reference evidence="4 5" key="1">
    <citation type="submission" date="2016-10" db="EMBL/GenBank/DDBJ databases">
        <authorList>
            <person name="de Groot N.N."/>
        </authorList>
    </citation>
    <scope>NUCLEOTIDE SEQUENCE [LARGE SCALE GENOMIC DNA]</scope>
    <source>
        <strain evidence="4 5">DSM 23042</strain>
    </source>
</reference>
<dbReference type="OrthoDB" id="7876889at2"/>
<evidence type="ECO:0000313" key="4">
    <source>
        <dbReference type="EMBL" id="SES41370.1"/>
    </source>
</evidence>
<feature type="compositionally biased region" description="Gly residues" evidence="1">
    <location>
        <begin position="165"/>
        <end position="181"/>
    </location>
</feature>
<evidence type="ECO:0000256" key="2">
    <source>
        <dbReference type="SAM" id="SignalP"/>
    </source>
</evidence>
<feature type="region of interest" description="Disordered" evidence="1">
    <location>
        <begin position="150"/>
        <end position="211"/>
    </location>
</feature>
<gene>
    <name evidence="4" type="ORF">SAMN04490244_11860</name>
</gene>
<dbReference type="Pfam" id="PF05239">
    <property type="entry name" value="PRC"/>
    <property type="match status" value="1"/>
</dbReference>
<dbReference type="Proteomes" id="UP000198885">
    <property type="component" value="Unassembled WGS sequence"/>
</dbReference>
<feature type="compositionally biased region" description="Low complexity" evidence="1">
    <location>
        <begin position="21"/>
        <end position="49"/>
    </location>
</feature>
<dbReference type="InterPro" id="IPR027275">
    <property type="entry name" value="PRC-brl_dom"/>
</dbReference>
<dbReference type="Gene3D" id="2.30.30.240">
    <property type="entry name" value="PRC-barrel domain"/>
    <property type="match status" value="1"/>
</dbReference>
<keyword evidence="2" id="KW-0732">Signal</keyword>
<feature type="signal peptide" evidence="2">
    <location>
        <begin position="1"/>
        <end position="21"/>
    </location>
</feature>
<evidence type="ECO:0000256" key="1">
    <source>
        <dbReference type="SAM" id="MobiDB-lite"/>
    </source>
</evidence>
<keyword evidence="5" id="KW-1185">Reference proteome</keyword>
<evidence type="ECO:0000259" key="3">
    <source>
        <dbReference type="Pfam" id="PF05239"/>
    </source>
</evidence>
<dbReference type="PANTHER" id="PTHR36505">
    <property type="entry name" value="BLR1072 PROTEIN"/>
    <property type="match status" value="1"/>
</dbReference>
<dbReference type="PANTHER" id="PTHR36505:SF1">
    <property type="entry name" value="BLR1072 PROTEIN"/>
    <property type="match status" value="1"/>
</dbReference>